<dbReference type="RefSeq" id="WP_188608584.1">
    <property type="nucleotide sequence ID" value="NZ_BMGG01000002.1"/>
</dbReference>
<proteinExistence type="predicted"/>
<evidence type="ECO:0000259" key="2">
    <source>
        <dbReference type="Pfam" id="PF02698"/>
    </source>
</evidence>
<protein>
    <recommendedName>
        <fullName evidence="2">DUF218 domain-containing protein</fullName>
    </recommendedName>
</protein>
<dbReference type="InterPro" id="IPR051599">
    <property type="entry name" value="Cell_Envelope_Assoc"/>
</dbReference>
<keyword evidence="4" id="KW-1185">Reference proteome</keyword>
<reference evidence="3" key="2">
    <citation type="submission" date="2020-09" db="EMBL/GenBank/DDBJ databases">
        <authorList>
            <person name="Sun Q."/>
            <person name="Zhou Y."/>
        </authorList>
    </citation>
    <scope>NUCLEOTIDE SEQUENCE</scope>
    <source>
        <strain evidence="3">CGMCC 1.12919</strain>
    </source>
</reference>
<keyword evidence="1" id="KW-0812">Transmembrane</keyword>
<evidence type="ECO:0000256" key="1">
    <source>
        <dbReference type="SAM" id="Phobius"/>
    </source>
</evidence>
<dbReference type="Proteomes" id="UP000637002">
    <property type="component" value="Unassembled WGS sequence"/>
</dbReference>
<dbReference type="Gene3D" id="3.40.50.620">
    <property type="entry name" value="HUPs"/>
    <property type="match status" value="1"/>
</dbReference>
<evidence type="ECO:0000313" key="3">
    <source>
        <dbReference type="EMBL" id="GGC57796.1"/>
    </source>
</evidence>
<sequence length="271" mass="29567">MFFTASKVFWFFATPSNLLIVLAVLGLVVSRLGGRRLGGGLTAAAVLALAVLGASPLPRLMMRGLEDRFPARTAEDLGRIDGIIVLGGSVHLARGQPKLNDAGARMTAAAALARRFPDVRIVFSGGTGQLLRFDDDEIEADASRLLMASLGLDGPRVIYEDRSRNTRENAVFSKEAVKPRPGERWLLVTSAFHMPRSVGIFRQIGFDVVPYPVDFHTKRRLSDWSPFATFSSGLRLADLAAKEWIGLVSYRLAGYTDALFPAPAQETARHD</sequence>
<reference evidence="3" key="1">
    <citation type="journal article" date="2014" name="Int. J. Syst. Evol. Microbiol.">
        <title>Complete genome sequence of Corynebacterium casei LMG S-19264T (=DSM 44701T), isolated from a smear-ripened cheese.</title>
        <authorList>
            <consortium name="US DOE Joint Genome Institute (JGI-PGF)"/>
            <person name="Walter F."/>
            <person name="Albersmeier A."/>
            <person name="Kalinowski J."/>
            <person name="Ruckert C."/>
        </authorList>
    </citation>
    <scope>NUCLEOTIDE SEQUENCE</scope>
    <source>
        <strain evidence="3">CGMCC 1.12919</strain>
    </source>
</reference>
<feature type="domain" description="DUF218" evidence="2">
    <location>
        <begin position="81"/>
        <end position="246"/>
    </location>
</feature>
<feature type="transmembrane region" description="Helical" evidence="1">
    <location>
        <begin position="9"/>
        <end position="29"/>
    </location>
</feature>
<dbReference type="EMBL" id="BMGG01000002">
    <property type="protein sequence ID" value="GGC57796.1"/>
    <property type="molecule type" value="Genomic_DNA"/>
</dbReference>
<dbReference type="PANTHER" id="PTHR30336">
    <property type="entry name" value="INNER MEMBRANE PROTEIN, PROBABLE PERMEASE"/>
    <property type="match status" value="1"/>
</dbReference>
<comment type="caution">
    <text evidence="3">The sequence shown here is derived from an EMBL/GenBank/DDBJ whole genome shotgun (WGS) entry which is preliminary data.</text>
</comment>
<dbReference type="Pfam" id="PF02698">
    <property type="entry name" value="DUF218"/>
    <property type="match status" value="1"/>
</dbReference>
<name>A0A916XAR2_9HYPH</name>
<gene>
    <name evidence="3" type="ORF">GCM10010994_15970</name>
</gene>
<dbReference type="GO" id="GO:0000270">
    <property type="term" value="P:peptidoglycan metabolic process"/>
    <property type="evidence" value="ECO:0007669"/>
    <property type="project" value="TreeGrafter"/>
</dbReference>
<dbReference type="PANTHER" id="PTHR30336:SF4">
    <property type="entry name" value="ENVELOPE BIOGENESIS FACTOR ELYC"/>
    <property type="match status" value="1"/>
</dbReference>
<keyword evidence="1" id="KW-0472">Membrane</keyword>
<dbReference type="GO" id="GO:0043164">
    <property type="term" value="P:Gram-negative-bacterium-type cell wall biogenesis"/>
    <property type="evidence" value="ECO:0007669"/>
    <property type="project" value="TreeGrafter"/>
</dbReference>
<feature type="transmembrane region" description="Helical" evidence="1">
    <location>
        <begin position="41"/>
        <end position="62"/>
    </location>
</feature>
<dbReference type="InterPro" id="IPR014729">
    <property type="entry name" value="Rossmann-like_a/b/a_fold"/>
</dbReference>
<organism evidence="3 4">
    <name type="scientific">Chelatococcus reniformis</name>
    <dbReference type="NCBI Taxonomy" id="1494448"/>
    <lineage>
        <taxon>Bacteria</taxon>
        <taxon>Pseudomonadati</taxon>
        <taxon>Pseudomonadota</taxon>
        <taxon>Alphaproteobacteria</taxon>
        <taxon>Hyphomicrobiales</taxon>
        <taxon>Chelatococcaceae</taxon>
        <taxon>Chelatococcus</taxon>
    </lineage>
</organism>
<dbReference type="CDD" id="cd06259">
    <property type="entry name" value="YdcF-like"/>
    <property type="match status" value="1"/>
</dbReference>
<dbReference type="AlphaFoldDB" id="A0A916XAR2"/>
<accession>A0A916XAR2</accession>
<keyword evidence="1" id="KW-1133">Transmembrane helix</keyword>
<evidence type="ECO:0000313" key="4">
    <source>
        <dbReference type="Proteomes" id="UP000637002"/>
    </source>
</evidence>
<dbReference type="InterPro" id="IPR003848">
    <property type="entry name" value="DUF218"/>
</dbReference>
<dbReference type="GO" id="GO:0005886">
    <property type="term" value="C:plasma membrane"/>
    <property type="evidence" value="ECO:0007669"/>
    <property type="project" value="TreeGrafter"/>
</dbReference>